<proteinExistence type="predicted"/>
<keyword evidence="1" id="KW-0175">Coiled coil</keyword>
<evidence type="ECO:0000313" key="3">
    <source>
        <dbReference type="Proteomes" id="UP000292702"/>
    </source>
</evidence>
<organism evidence="2 3">
    <name type="scientific">Steccherinum ochraceum</name>
    <dbReference type="NCBI Taxonomy" id="92696"/>
    <lineage>
        <taxon>Eukaryota</taxon>
        <taxon>Fungi</taxon>
        <taxon>Dikarya</taxon>
        <taxon>Basidiomycota</taxon>
        <taxon>Agaricomycotina</taxon>
        <taxon>Agaricomycetes</taxon>
        <taxon>Polyporales</taxon>
        <taxon>Steccherinaceae</taxon>
        <taxon>Steccherinum</taxon>
    </lineage>
</organism>
<feature type="coiled-coil region" evidence="1">
    <location>
        <begin position="268"/>
        <end position="295"/>
    </location>
</feature>
<gene>
    <name evidence="2" type="ORF">EIP91_006334</name>
</gene>
<protein>
    <submittedName>
        <fullName evidence="2">Uncharacterized protein</fullName>
    </submittedName>
</protein>
<evidence type="ECO:0000313" key="2">
    <source>
        <dbReference type="EMBL" id="TCD62853.1"/>
    </source>
</evidence>
<comment type="caution">
    <text evidence="2">The sequence shown here is derived from an EMBL/GenBank/DDBJ whole genome shotgun (WGS) entry which is preliminary data.</text>
</comment>
<dbReference type="EMBL" id="RWJN01000340">
    <property type="protein sequence ID" value="TCD62853.1"/>
    <property type="molecule type" value="Genomic_DNA"/>
</dbReference>
<dbReference type="Proteomes" id="UP000292702">
    <property type="component" value="Unassembled WGS sequence"/>
</dbReference>
<dbReference type="AlphaFoldDB" id="A0A4R0R8M3"/>
<name>A0A4R0R8M3_9APHY</name>
<evidence type="ECO:0000256" key="1">
    <source>
        <dbReference type="SAM" id="Coils"/>
    </source>
</evidence>
<keyword evidence="3" id="KW-1185">Reference proteome</keyword>
<sequence length="380" mass="42305">MSDLHPNTVFSQTDKQLNELLAHSTELSDEEIAEALRILKAQLSNQANTQAINREINSLAKQTLSTEGTFDKVTALLAKIGNEADKGSMKKDLEALATTWKELSRSYKQFLWDSREVAGKAEAAARDFASDFVEFLKDSHVDKRDKKSEIKNYLGQLDRDSAKSKNLKRGLVELQGKLRTFSKDWKAFIDKYDAGHASNEWAQLDSDVKRLTIHLATLRAKIVRLSKSLGVITSTTGVSSILAAICPEIWTDIMVATLQRRQQPSNALSEAVSEAENIQCQLDQKTSQRDAVTERLSSTKALHAHVHSEDAGITEVCNKLAAIFSVWDTIREDLNIISGLLDHTNTGLALQMFELRLDTVASLYKTLAGALRQYQTQISL</sequence>
<accession>A0A4R0R8M3</accession>
<dbReference type="OrthoDB" id="2915575at2759"/>
<dbReference type="Gene3D" id="1.20.1170.10">
    <property type="match status" value="1"/>
</dbReference>
<reference evidence="2 3" key="1">
    <citation type="submission" date="2018-11" db="EMBL/GenBank/DDBJ databases">
        <title>Genome assembly of Steccherinum ochraceum LE-BIN_3174, the white-rot fungus of the Steccherinaceae family (The Residual Polyporoid clade, Polyporales, Basidiomycota).</title>
        <authorList>
            <person name="Fedorova T.V."/>
            <person name="Glazunova O.A."/>
            <person name="Landesman E.O."/>
            <person name="Moiseenko K.V."/>
            <person name="Psurtseva N.V."/>
            <person name="Savinova O.S."/>
            <person name="Shakhova N.V."/>
            <person name="Tyazhelova T.V."/>
            <person name="Vasina D.V."/>
        </authorList>
    </citation>
    <scope>NUCLEOTIDE SEQUENCE [LARGE SCALE GENOMIC DNA]</scope>
    <source>
        <strain evidence="2 3">LE-BIN_3174</strain>
    </source>
</reference>